<dbReference type="OrthoDB" id="117809at2"/>
<dbReference type="PANTHER" id="PTHR43761:SF1">
    <property type="entry name" value="D-ISOMER SPECIFIC 2-HYDROXYACID DEHYDROGENASE CATALYTIC DOMAIN-CONTAINING PROTEIN-RELATED"/>
    <property type="match status" value="1"/>
</dbReference>
<dbReference type="GO" id="GO:0008465">
    <property type="term" value="F:hydroxypyruvate reductase (NADH) activity"/>
    <property type="evidence" value="ECO:0007669"/>
    <property type="project" value="UniProtKB-EC"/>
</dbReference>
<reference evidence="7 8" key="1">
    <citation type="submission" date="2019-10" db="EMBL/GenBank/DDBJ databases">
        <title>Nocardia macrotermitis sp. nov. and Nocardia aurantia sp. nov., isolated from the gut of fungus growing-termite Macrotermes natalensis.</title>
        <authorList>
            <person name="Benndorf R."/>
            <person name="Schwitalla J."/>
            <person name="Martin K."/>
            <person name="De Beer W."/>
            <person name="Kaster A.-K."/>
            <person name="Vollmers J."/>
            <person name="Poulsen M."/>
            <person name="Beemelmanns C."/>
        </authorList>
    </citation>
    <scope>NUCLEOTIDE SEQUENCE [LARGE SCALE GENOMIC DNA]</scope>
    <source>
        <strain evidence="7 8">RB56</strain>
    </source>
</reference>
<sequence length="317" mass="33113">MPELAVYTDIDDLDPAPGVELLEDNGFRVRVLATRDPSEIAAAAAEATALLAGYAPVDAALLDRLPRLRIVSLLSRGSDTVDVAAATARGVWVAAVGDVAVEEVATHAWALTLALVRRLDYFALSARRDWLARPAPGPRRLSELTLGLIGLGRTGSRVAALAAGSVHRILGYGRGPTPPGVDAAPLAEVVARSDLLSLHLPLTAETAGLLDANLLATARPGAYLVNVSRGGLVDAEALAAALDSDRLAGAALDVLDVEPPPAGDRLAGHPKVLLTPHVAYLSDAAARDYVLTQARNVVHWRRTGRPLHPLAEPAARP</sequence>
<name>A0A7K0E140_9NOCA</name>
<comment type="similarity">
    <text evidence="1 4">Belongs to the D-isomer specific 2-hydroxyacid dehydrogenase family.</text>
</comment>
<evidence type="ECO:0000259" key="5">
    <source>
        <dbReference type="Pfam" id="PF00389"/>
    </source>
</evidence>
<dbReference type="PANTHER" id="PTHR43761">
    <property type="entry name" value="D-ISOMER SPECIFIC 2-HYDROXYACID DEHYDROGENASE FAMILY PROTEIN (AFU_ORTHOLOGUE AFUA_1G13630)"/>
    <property type="match status" value="1"/>
</dbReference>
<gene>
    <name evidence="7" type="primary">hprA</name>
    <name evidence="7" type="ORF">NRB56_73940</name>
</gene>
<evidence type="ECO:0000256" key="1">
    <source>
        <dbReference type="ARBA" id="ARBA00005854"/>
    </source>
</evidence>
<dbReference type="EMBL" id="WEGI01000023">
    <property type="protein sequence ID" value="MQY31783.1"/>
    <property type="molecule type" value="Genomic_DNA"/>
</dbReference>
<dbReference type="Pfam" id="PF02826">
    <property type="entry name" value="2-Hacid_dh_C"/>
    <property type="match status" value="1"/>
</dbReference>
<dbReference type="Gene3D" id="3.40.50.720">
    <property type="entry name" value="NAD(P)-binding Rossmann-like Domain"/>
    <property type="match status" value="2"/>
</dbReference>
<keyword evidence="3" id="KW-0520">NAD</keyword>
<dbReference type="EC" id="1.1.1.29" evidence="7"/>
<accession>A0A7K0E140</accession>
<protein>
    <submittedName>
        <fullName evidence="7">Glycerate dehydrogenase</fullName>
        <ecNumber evidence="7">1.1.1.29</ecNumber>
    </submittedName>
</protein>
<evidence type="ECO:0000259" key="6">
    <source>
        <dbReference type="Pfam" id="PF02826"/>
    </source>
</evidence>
<dbReference type="InterPro" id="IPR029753">
    <property type="entry name" value="D-isomer_DH_CS"/>
</dbReference>
<dbReference type="SUPFAM" id="SSF52283">
    <property type="entry name" value="Formate/glycerate dehydrogenase catalytic domain-like"/>
    <property type="match status" value="1"/>
</dbReference>
<dbReference type="InterPro" id="IPR050418">
    <property type="entry name" value="D-iso_2-hydroxyacid_DH_PdxB"/>
</dbReference>
<keyword evidence="2 4" id="KW-0560">Oxidoreductase</keyword>
<evidence type="ECO:0000256" key="2">
    <source>
        <dbReference type="ARBA" id="ARBA00023002"/>
    </source>
</evidence>
<feature type="domain" description="D-isomer specific 2-hydroxyacid dehydrogenase NAD-binding" evidence="6">
    <location>
        <begin position="110"/>
        <end position="279"/>
    </location>
</feature>
<evidence type="ECO:0000313" key="8">
    <source>
        <dbReference type="Proteomes" id="UP000431401"/>
    </source>
</evidence>
<dbReference type="GO" id="GO:0051287">
    <property type="term" value="F:NAD binding"/>
    <property type="evidence" value="ECO:0007669"/>
    <property type="project" value="InterPro"/>
</dbReference>
<evidence type="ECO:0000256" key="4">
    <source>
        <dbReference type="RuleBase" id="RU003719"/>
    </source>
</evidence>
<dbReference type="InterPro" id="IPR006140">
    <property type="entry name" value="D-isomer_DH_NAD-bd"/>
</dbReference>
<evidence type="ECO:0000313" key="7">
    <source>
        <dbReference type="EMBL" id="MQY31783.1"/>
    </source>
</evidence>
<keyword evidence="8" id="KW-1185">Reference proteome</keyword>
<dbReference type="Proteomes" id="UP000431401">
    <property type="component" value="Unassembled WGS sequence"/>
</dbReference>
<dbReference type="RefSeq" id="WP_153348992.1">
    <property type="nucleotide sequence ID" value="NZ_WEGI01000023.1"/>
</dbReference>
<proteinExistence type="inferred from homology"/>
<dbReference type="SUPFAM" id="SSF51735">
    <property type="entry name" value="NAD(P)-binding Rossmann-fold domains"/>
    <property type="match status" value="1"/>
</dbReference>
<dbReference type="Pfam" id="PF00389">
    <property type="entry name" value="2-Hacid_dh"/>
    <property type="match status" value="1"/>
</dbReference>
<dbReference type="PROSITE" id="PS00671">
    <property type="entry name" value="D_2_HYDROXYACID_DH_3"/>
    <property type="match status" value="1"/>
</dbReference>
<feature type="domain" description="D-isomer specific 2-hydroxyacid dehydrogenase catalytic" evidence="5">
    <location>
        <begin position="15"/>
        <end position="309"/>
    </location>
</feature>
<organism evidence="7 8">
    <name type="scientific">Nocardia aurantia</name>
    <dbReference type="NCBI Taxonomy" id="2585199"/>
    <lineage>
        <taxon>Bacteria</taxon>
        <taxon>Bacillati</taxon>
        <taxon>Actinomycetota</taxon>
        <taxon>Actinomycetes</taxon>
        <taxon>Mycobacteriales</taxon>
        <taxon>Nocardiaceae</taxon>
        <taxon>Nocardia</taxon>
    </lineage>
</organism>
<dbReference type="InterPro" id="IPR036291">
    <property type="entry name" value="NAD(P)-bd_dom_sf"/>
</dbReference>
<comment type="caution">
    <text evidence="7">The sequence shown here is derived from an EMBL/GenBank/DDBJ whole genome shotgun (WGS) entry which is preliminary data.</text>
</comment>
<dbReference type="InterPro" id="IPR006139">
    <property type="entry name" value="D-isomer_2_OHA_DH_cat_dom"/>
</dbReference>
<dbReference type="AlphaFoldDB" id="A0A7K0E140"/>
<evidence type="ECO:0000256" key="3">
    <source>
        <dbReference type="ARBA" id="ARBA00023027"/>
    </source>
</evidence>